<feature type="transmembrane region" description="Helical" evidence="8">
    <location>
        <begin position="70"/>
        <end position="91"/>
    </location>
</feature>
<dbReference type="EMBL" id="QPJO01000001">
    <property type="protein sequence ID" value="RCW93489.1"/>
    <property type="molecule type" value="Genomic_DNA"/>
</dbReference>
<dbReference type="PANTHER" id="PTHR32024:SF1">
    <property type="entry name" value="KTR SYSTEM POTASSIUM UPTAKE PROTEIN B"/>
    <property type="match status" value="1"/>
</dbReference>
<dbReference type="InterPro" id="IPR003445">
    <property type="entry name" value="Cat_transpt"/>
</dbReference>
<evidence type="ECO:0000313" key="9">
    <source>
        <dbReference type="EMBL" id="RCW93489.1"/>
    </source>
</evidence>
<feature type="transmembrane region" description="Helical" evidence="8">
    <location>
        <begin position="486"/>
        <end position="507"/>
    </location>
</feature>
<keyword evidence="6" id="KW-0406">Ion transport</keyword>
<evidence type="ECO:0000256" key="7">
    <source>
        <dbReference type="ARBA" id="ARBA00023136"/>
    </source>
</evidence>
<dbReference type="RefSeq" id="WP_114308008.1">
    <property type="nucleotide sequence ID" value="NZ_QPJO01000001.1"/>
</dbReference>
<feature type="transmembrane region" description="Helical" evidence="8">
    <location>
        <begin position="366"/>
        <end position="385"/>
    </location>
</feature>
<keyword evidence="2" id="KW-0813">Transport</keyword>
<dbReference type="Pfam" id="PF02386">
    <property type="entry name" value="TrkH"/>
    <property type="match status" value="1"/>
</dbReference>
<feature type="transmembrane region" description="Helical" evidence="8">
    <location>
        <begin position="544"/>
        <end position="565"/>
    </location>
</feature>
<comment type="caution">
    <text evidence="9">The sequence shown here is derived from an EMBL/GenBank/DDBJ whole genome shotgun (WGS) entry which is preliminary data.</text>
</comment>
<evidence type="ECO:0000256" key="3">
    <source>
        <dbReference type="ARBA" id="ARBA00022475"/>
    </source>
</evidence>
<feature type="transmembrane region" description="Helical" evidence="8">
    <location>
        <begin position="12"/>
        <end position="31"/>
    </location>
</feature>
<feature type="transmembrane region" description="Helical" evidence="8">
    <location>
        <begin position="111"/>
        <end position="129"/>
    </location>
</feature>
<dbReference type="AlphaFoldDB" id="A0A368ZI81"/>
<evidence type="ECO:0000256" key="4">
    <source>
        <dbReference type="ARBA" id="ARBA00022692"/>
    </source>
</evidence>
<feature type="transmembrane region" description="Helical" evidence="8">
    <location>
        <begin position="317"/>
        <end position="337"/>
    </location>
</feature>
<dbReference type="Proteomes" id="UP000253436">
    <property type="component" value="Unassembled WGS sequence"/>
</dbReference>
<evidence type="ECO:0000313" key="10">
    <source>
        <dbReference type="Proteomes" id="UP000253436"/>
    </source>
</evidence>
<protein>
    <submittedName>
        <fullName evidence="9">Trk-type K+ transport system membrane component</fullName>
    </submittedName>
</protein>
<feature type="transmembrane region" description="Helical" evidence="8">
    <location>
        <begin position="37"/>
        <end position="58"/>
    </location>
</feature>
<evidence type="ECO:0000256" key="5">
    <source>
        <dbReference type="ARBA" id="ARBA00022989"/>
    </source>
</evidence>
<keyword evidence="4 8" id="KW-0812">Transmembrane</keyword>
<keyword evidence="7 8" id="KW-0472">Membrane</keyword>
<dbReference type="PANTHER" id="PTHR32024">
    <property type="entry name" value="TRK SYSTEM POTASSIUM UPTAKE PROTEIN TRKG-RELATED"/>
    <property type="match status" value="1"/>
</dbReference>
<feature type="transmembrane region" description="Helical" evidence="8">
    <location>
        <begin position="136"/>
        <end position="156"/>
    </location>
</feature>
<organism evidence="9 10">
    <name type="scientific">Winogradskyella arenosi</name>
    <dbReference type="NCBI Taxonomy" id="533325"/>
    <lineage>
        <taxon>Bacteria</taxon>
        <taxon>Pseudomonadati</taxon>
        <taxon>Bacteroidota</taxon>
        <taxon>Flavobacteriia</taxon>
        <taxon>Flavobacteriales</taxon>
        <taxon>Flavobacteriaceae</taxon>
        <taxon>Winogradskyella</taxon>
    </lineage>
</organism>
<dbReference type="GO" id="GO:0005886">
    <property type="term" value="C:plasma membrane"/>
    <property type="evidence" value="ECO:0007669"/>
    <property type="project" value="UniProtKB-SubCell"/>
</dbReference>
<dbReference type="OrthoDB" id="9810952at2"/>
<proteinExistence type="predicted"/>
<feature type="transmembrane region" description="Helical" evidence="8">
    <location>
        <begin position="281"/>
        <end position="305"/>
    </location>
</feature>
<evidence type="ECO:0000256" key="6">
    <source>
        <dbReference type="ARBA" id="ARBA00023065"/>
    </source>
</evidence>
<comment type="subcellular location">
    <subcellularLocation>
        <location evidence="1">Cell membrane</location>
        <topology evidence="1">Multi-pass membrane protein</topology>
    </subcellularLocation>
</comment>
<dbReference type="GO" id="GO:0030001">
    <property type="term" value="P:metal ion transport"/>
    <property type="evidence" value="ECO:0007669"/>
    <property type="project" value="UniProtKB-ARBA"/>
</dbReference>
<evidence type="ECO:0000256" key="1">
    <source>
        <dbReference type="ARBA" id="ARBA00004651"/>
    </source>
</evidence>
<sequence length="583" mass="65268">MSKLERQSVLNYIYRFFDIIVLFFIVFDLGFDHTDNFTTPHVFGLIVLSVLLIVFNAVKLSVYKYKKNQRVALVNIVILSLLLLASTFVGLTHFHNDYHFVFQKIKPILESGLVLYFLLRLLVFVRYIYEVYFNPAIVFVGSFFILAILGAFLLMLPSATSHGISFTNALFTATSSVCVTGLAVLDTSKDFTIIGQSIILVLIQLGGLGILTFTSFFAFFFRGSSSFKEGLNTRDFIAQDGLKDVFRAALNVVIFTISLELIGAVIIYSTIIENSIIKDKIFFSIFHSISAFCNAGFSILPSGLFEESIRFNYSFQWIIMLLIIFGGLGHNIIFNYYKKIKIFLLELLNPEGVHKRVSIITLNTKIVIVTTIILLLAGWLVFFISEYNNTMLEHTTLIGKLTNAAFNSVSPRTAGFNVIDYSQMTVPSLLFVIFLMWIGASPASTGGGIKTSTFALATLNIFSIARGKTRIEIFGKRISSQSTSRAFAILSISLIVIGIAIMALLVFEPKNTPILNVVFECFSAYSTVGLSLNFTPTLTEASKYVIIIIMFIGRIGMLNLMIGLLKQINHQFYEYPKENILIN</sequence>
<feature type="transmembrane region" description="Helical" evidence="8">
    <location>
        <begin position="162"/>
        <end position="185"/>
    </location>
</feature>
<keyword evidence="10" id="KW-1185">Reference proteome</keyword>
<feature type="transmembrane region" description="Helical" evidence="8">
    <location>
        <begin position="197"/>
        <end position="221"/>
    </location>
</feature>
<evidence type="ECO:0000256" key="8">
    <source>
        <dbReference type="SAM" id="Phobius"/>
    </source>
</evidence>
<feature type="transmembrane region" description="Helical" evidence="8">
    <location>
        <begin position="248"/>
        <end position="269"/>
    </location>
</feature>
<keyword evidence="5 8" id="KW-1133">Transmembrane helix</keyword>
<keyword evidence="3" id="KW-1003">Cell membrane</keyword>
<accession>A0A368ZI81</accession>
<gene>
    <name evidence="9" type="ORF">DFQ08_101284</name>
</gene>
<name>A0A368ZI81_9FLAO</name>
<reference evidence="9 10" key="1">
    <citation type="submission" date="2018-07" db="EMBL/GenBank/DDBJ databases">
        <title>Genomic Encyclopedia of Type Strains, Phase III (KMG-III): the genomes of soil and plant-associated and newly described type strains.</title>
        <authorList>
            <person name="Whitman W."/>
        </authorList>
    </citation>
    <scope>NUCLEOTIDE SEQUENCE [LARGE SCALE GENOMIC DNA]</scope>
    <source>
        <strain evidence="9 10">CECT 7958</strain>
    </source>
</reference>
<dbReference type="GO" id="GO:0008324">
    <property type="term" value="F:monoatomic cation transmembrane transporter activity"/>
    <property type="evidence" value="ECO:0007669"/>
    <property type="project" value="InterPro"/>
</dbReference>
<evidence type="ECO:0000256" key="2">
    <source>
        <dbReference type="ARBA" id="ARBA00022448"/>
    </source>
</evidence>